<feature type="domain" description="Aldehyde dehydrogenase" evidence="4">
    <location>
        <begin position="25"/>
        <end position="477"/>
    </location>
</feature>
<dbReference type="PANTHER" id="PTHR42986:SF1">
    <property type="entry name" value="BENZALDEHYDE DEHYDROGENASE YFMT"/>
    <property type="match status" value="1"/>
</dbReference>
<dbReference type="Proteomes" id="UP000265955">
    <property type="component" value="Unassembled WGS sequence"/>
</dbReference>
<keyword evidence="2" id="KW-0560">Oxidoreductase</keyword>
<dbReference type="InterPro" id="IPR016163">
    <property type="entry name" value="Ald_DH_C"/>
</dbReference>
<evidence type="ECO:0000313" key="6">
    <source>
        <dbReference type="Proteomes" id="UP000265955"/>
    </source>
</evidence>
<protein>
    <submittedName>
        <fullName evidence="5">Aldehyde dehydrogenase family protein</fullName>
    </submittedName>
</protein>
<dbReference type="InterPro" id="IPR015590">
    <property type="entry name" value="Aldehyde_DH_dom"/>
</dbReference>
<dbReference type="GO" id="GO:0016620">
    <property type="term" value="F:oxidoreductase activity, acting on the aldehyde or oxo group of donors, NAD or NADP as acceptor"/>
    <property type="evidence" value="ECO:0007669"/>
    <property type="project" value="InterPro"/>
</dbReference>
<dbReference type="CDD" id="cd07152">
    <property type="entry name" value="ALDH_BenzADH"/>
    <property type="match status" value="1"/>
</dbReference>
<dbReference type="Pfam" id="PF00171">
    <property type="entry name" value="Aldedh"/>
    <property type="match status" value="1"/>
</dbReference>
<evidence type="ECO:0000313" key="5">
    <source>
        <dbReference type="EMBL" id="RJF91942.1"/>
    </source>
</evidence>
<dbReference type="AlphaFoldDB" id="A0A3A3FKB8"/>
<sequence>MTTNNFADTTIWEGKALFNGWRATGGGVHQVLEPATGEALHTIAIANPQDIAEAALLAKKAQPRWAATPFEERAAILRRAADILRANAETIKPRFVRETGSVPPKVDFELGLAEGMLREAAAMLTQPHGLLLPSTMQRMSIGRRIPHGVVGVIAPFNAPMALSTRAVAPALAVGNTVVLKPDPQTSYAGGYAVAAALLEAGLPQDCLFILPGGVDAGEALVTDPNVAMISFTGSTQAGRRVGELASRHLKKVTLELGGKNSMIVFDDADLDIAASNVAWGSYLHQGQICMTTGRVLVQKSIAEEFIKRLADKAEHLPVGNPATGQVALGPVINQKQLQRIDGIVKDTVAAGASLRAGGKYENLFYRPTVLTDVKPGMRSFDEEVFGPVTSVVTFENEDEAIALNNATEYGLSCGILTKSLERAMYVAHRVNTGKVHINDQTVGDEPWIPFGGSGASGNGGRHGGPANWEEFTQWQWITIQDKANAYPF</sequence>
<dbReference type="FunFam" id="3.40.309.10:FF:000009">
    <property type="entry name" value="Aldehyde dehydrogenase A"/>
    <property type="match status" value="1"/>
</dbReference>
<dbReference type="Gene3D" id="3.40.309.10">
    <property type="entry name" value="Aldehyde Dehydrogenase, Chain A, domain 2"/>
    <property type="match status" value="1"/>
</dbReference>
<proteinExistence type="inferred from homology"/>
<dbReference type="OrthoDB" id="6187633at2"/>
<evidence type="ECO:0000256" key="3">
    <source>
        <dbReference type="ARBA" id="ARBA00023027"/>
    </source>
</evidence>
<dbReference type="EMBL" id="QYUO01000003">
    <property type="protein sequence ID" value="RJF91942.1"/>
    <property type="molecule type" value="Genomic_DNA"/>
</dbReference>
<evidence type="ECO:0000256" key="1">
    <source>
        <dbReference type="ARBA" id="ARBA00009986"/>
    </source>
</evidence>
<dbReference type="PANTHER" id="PTHR42986">
    <property type="entry name" value="BENZALDEHYDE DEHYDROGENASE YFMT"/>
    <property type="match status" value="1"/>
</dbReference>
<gene>
    <name evidence="5" type="ORF">D3871_25060</name>
</gene>
<dbReference type="Gene3D" id="3.40.605.10">
    <property type="entry name" value="Aldehyde Dehydrogenase, Chain A, domain 1"/>
    <property type="match status" value="1"/>
</dbReference>
<dbReference type="SUPFAM" id="SSF53720">
    <property type="entry name" value="ALDH-like"/>
    <property type="match status" value="1"/>
</dbReference>
<comment type="similarity">
    <text evidence="1">Belongs to the aldehyde dehydrogenase family.</text>
</comment>
<organism evidence="5 6">
    <name type="scientific">Noviherbaspirillum saxi</name>
    <dbReference type="NCBI Taxonomy" id="2320863"/>
    <lineage>
        <taxon>Bacteria</taxon>
        <taxon>Pseudomonadati</taxon>
        <taxon>Pseudomonadota</taxon>
        <taxon>Betaproteobacteria</taxon>
        <taxon>Burkholderiales</taxon>
        <taxon>Oxalobacteraceae</taxon>
        <taxon>Noviherbaspirillum</taxon>
    </lineage>
</organism>
<dbReference type="InterPro" id="IPR016161">
    <property type="entry name" value="Ald_DH/histidinol_DH"/>
</dbReference>
<comment type="caution">
    <text evidence="5">The sequence shown here is derived from an EMBL/GenBank/DDBJ whole genome shotgun (WGS) entry which is preliminary data.</text>
</comment>
<evidence type="ECO:0000256" key="2">
    <source>
        <dbReference type="ARBA" id="ARBA00023002"/>
    </source>
</evidence>
<name>A0A3A3FKB8_9BURK</name>
<keyword evidence="3" id="KW-0520">NAD</keyword>
<keyword evidence="6" id="KW-1185">Reference proteome</keyword>
<dbReference type="InterPro" id="IPR016162">
    <property type="entry name" value="Ald_DH_N"/>
</dbReference>
<dbReference type="RefSeq" id="WP_119771840.1">
    <property type="nucleotide sequence ID" value="NZ_QYUO01000003.1"/>
</dbReference>
<evidence type="ECO:0000259" key="4">
    <source>
        <dbReference type="Pfam" id="PF00171"/>
    </source>
</evidence>
<reference evidence="6" key="1">
    <citation type="submission" date="2018-09" db="EMBL/GenBank/DDBJ databases">
        <authorList>
            <person name="Zhu H."/>
        </authorList>
    </citation>
    <scope>NUCLEOTIDE SEQUENCE [LARGE SCALE GENOMIC DNA]</scope>
    <source>
        <strain evidence="6">K1R23-30</strain>
    </source>
</reference>
<accession>A0A3A3FKB8</accession>